<evidence type="ECO:0000256" key="1">
    <source>
        <dbReference type="ARBA" id="ARBA00023161"/>
    </source>
</evidence>
<dbReference type="Proteomes" id="UP000288716">
    <property type="component" value="Unassembled WGS sequence"/>
</dbReference>
<dbReference type="VEuPathDB" id="VectorBase:LDEU006290"/>
<keyword evidence="1" id="KW-0866">Nonsense-mediated mRNA decay</keyword>
<dbReference type="Pfam" id="PF10373">
    <property type="entry name" value="EST1_DNA_bind"/>
    <property type="match status" value="1"/>
</dbReference>
<dbReference type="GO" id="GO:0042162">
    <property type="term" value="F:telomeric DNA binding"/>
    <property type="evidence" value="ECO:0007669"/>
    <property type="project" value="TreeGrafter"/>
</dbReference>
<dbReference type="PANTHER" id="PTHR15696">
    <property type="entry name" value="SMG-7 SUPPRESSOR WITH MORPHOLOGICAL EFFECT ON GENITALIA PROTEIN 7"/>
    <property type="match status" value="1"/>
</dbReference>
<organism evidence="3 4">
    <name type="scientific">Leptotrombidium deliense</name>
    <dbReference type="NCBI Taxonomy" id="299467"/>
    <lineage>
        <taxon>Eukaryota</taxon>
        <taxon>Metazoa</taxon>
        <taxon>Ecdysozoa</taxon>
        <taxon>Arthropoda</taxon>
        <taxon>Chelicerata</taxon>
        <taxon>Arachnida</taxon>
        <taxon>Acari</taxon>
        <taxon>Acariformes</taxon>
        <taxon>Trombidiformes</taxon>
        <taxon>Prostigmata</taxon>
        <taxon>Anystina</taxon>
        <taxon>Parasitengona</taxon>
        <taxon>Trombiculoidea</taxon>
        <taxon>Trombiculidae</taxon>
        <taxon>Leptotrombidium</taxon>
    </lineage>
</organism>
<dbReference type="SUPFAM" id="SSF48452">
    <property type="entry name" value="TPR-like"/>
    <property type="match status" value="1"/>
</dbReference>
<dbReference type="InterPro" id="IPR011990">
    <property type="entry name" value="TPR-like_helical_dom_sf"/>
</dbReference>
<accession>A0A443SE23</accession>
<evidence type="ECO:0000313" key="3">
    <source>
        <dbReference type="EMBL" id="RWS25751.1"/>
    </source>
</evidence>
<protein>
    <recommendedName>
        <fullName evidence="2">DNA/RNA-binding domain-containing protein</fullName>
    </recommendedName>
</protein>
<proteinExistence type="predicted"/>
<comment type="caution">
    <text evidence="3">The sequence shown here is derived from an EMBL/GenBank/DDBJ whole genome shotgun (WGS) entry which is preliminary data.</text>
</comment>
<reference evidence="3 4" key="1">
    <citation type="journal article" date="2018" name="Gigascience">
        <title>Genomes of trombidid mites reveal novel predicted allergens and laterally-transferred genes associated with secondary metabolism.</title>
        <authorList>
            <person name="Dong X."/>
            <person name="Chaisiri K."/>
            <person name="Xia D."/>
            <person name="Armstrong S.D."/>
            <person name="Fang Y."/>
            <person name="Donnelly M.J."/>
            <person name="Kadowaki T."/>
            <person name="McGarry J.W."/>
            <person name="Darby A.C."/>
            <person name="Makepeace B.L."/>
        </authorList>
    </citation>
    <scope>NUCLEOTIDE SEQUENCE [LARGE SCALE GENOMIC DNA]</scope>
    <source>
        <strain evidence="3">UoL-UT</strain>
    </source>
</reference>
<name>A0A443SE23_9ACAR</name>
<evidence type="ECO:0000259" key="2">
    <source>
        <dbReference type="Pfam" id="PF10373"/>
    </source>
</evidence>
<dbReference type="STRING" id="299467.A0A443SE23"/>
<dbReference type="InterPro" id="IPR018834">
    <property type="entry name" value="DNA/RNA-bd_Est1-type"/>
</dbReference>
<dbReference type="Gene3D" id="1.25.40.10">
    <property type="entry name" value="Tetratricopeptide repeat domain"/>
    <property type="match status" value="1"/>
</dbReference>
<dbReference type="AlphaFoldDB" id="A0A443SE23"/>
<gene>
    <name evidence="3" type="ORF">B4U80_13049</name>
</gene>
<dbReference type="PANTHER" id="PTHR15696:SF0">
    <property type="entry name" value="TELOMERASE-BINDING PROTEIN EST1A"/>
    <property type="match status" value="1"/>
</dbReference>
<evidence type="ECO:0000313" key="4">
    <source>
        <dbReference type="Proteomes" id="UP000288716"/>
    </source>
</evidence>
<dbReference type="InterPro" id="IPR045153">
    <property type="entry name" value="Est1/Ebs1-like"/>
</dbReference>
<dbReference type="OrthoDB" id="69928at2759"/>
<dbReference type="GO" id="GO:0070034">
    <property type="term" value="F:telomerase RNA binding"/>
    <property type="evidence" value="ECO:0007669"/>
    <property type="project" value="TreeGrafter"/>
</dbReference>
<sequence length="403" mass="46083">MATKDFNNILLNCSLLCNNSYRAILANLKSETTEENETNAYKLETKLWTEVIKYKDANDLNVIQYLHGFYVMLLQTVNLTINSRRRDPYFITSPPISRTASKSDQLLVYNILIRLGDLNRYLRNPSLAKAYYSRARDLNPYRGHAYNQLALIALNDGMKSIYYYVRAVLASEEPFTIAENNLKFAVNRFSITAAIIKTIFDGESLEEIDPTTINNWLFVVVIAIYAKNIKVVLNSIIFEAVNWFRVQTVKSPQNSPKLNQEASNSARAEDLHSILPGLDLLLDFLLTAQNFDTNITDYENTFMELKCEADVFLSQNVDLITLQTDRSKALSHDYILLGFSPLKSVHEQLKFEDNCSESKGQQIILVSRISEKSEKLLSTIKERKQSKTKKSRNIALQSILNTK</sequence>
<dbReference type="EMBL" id="NCKV01003416">
    <property type="protein sequence ID" value="RWS25751.1"/>
    <property type="molecule type" value="Genomic_DNA"/>
</dbReference>
<dbReference type="GO" id="GO:0005697">
    <property type="term" value="C:telomerase holoenzyme complex"/>
    <property type="evidence" value="ECO:0007669"/>
    <property type="project" value="TreeGrafter"/>
</dbReference>
<keyword evidence="4" id="KW-1185">Reference proteome</keyword>
<feature type="domain" description="DNA/RNA-binding" evidence="2">
    <location>
        <begin position="128"/>
        <end position="193"/>
    </location>
</feature>
<dbReference type="GO" id="GO:0000184">
    <property type="term" value="P:nuclear-transcribed mRNA catabolic process, nonsense-mediated decay"/>
    <property type="evidence" value="ECO:0007669"/>
    <property type="project" value="UniProtKB-KW"/>
</dbReference>